<dbReference type="InterPro" id="IPR006311">
    <property type="entry name" value="TAT_signal"/>
</dbReference>
<protein>
    <recommendedName>
        <fullName evidence="2">SsuA/THI5-like domain-containing protein</fullName>
    </recommendedName>
</protein>
<dbReference type="Proteomes" id="UP000502508">
    <property type="component" value="Chromosome"/>
</dbReference>
<reference evidence="3 4" key="1">
    <citation type="submission" date="2020-03" db="EMBL/GenBank/DDBJ databases">
        <title>Whole genome shotgun sequence of Phytohabitans flavus NBRC 107702.</title>
        <authorList>
            <person name="Komaki H."/>
            <person name="Tamura T."/>
        </authorList>
    </citation>
    <scope>NUCLEOTIDE SEQUENCE [LARGE SCALE GENOMIC DNA]</scope>
    <source>
        <strain evidence="3 4">NBRC 107702</strain>
    </source>
</reference>
<gene>
    <name evidence="3" type="ORF">Pflav_009640</name>
</gene>
<dbReference type="SUPFAM" id="SSF53850">
    <property type="entry name" value="Periplasmic binding protein-like II"/>
    <property type="match status" value="1"/>
</dbReference>
<feature type="chain" id="PRO_5039632293" description="SsuA/THI5-like domain-containing protein" evidence="1">
    <location>
        <begin position="29"/>
        <end position="359"/>
    </location>
</feature>
<name>A0A6F8XL56_9ACTN</name>
<proteinExistence type="predicted"/>
<evidence type="ECO:0000256" key="1">
    <source>
        <dbReference type="SAM" id="SignalP"/>
    </source>
</evidence>
<dbReference type="PROSITE" id="PS51318">
    <property type="entry name" value="TAT"/>
    <property type="match status" value="1"/>
</dbReference>
<feature type="signal peptide" evidence="1">
    <location>
        <begin position="1"/>
        <end position="28"/>
    </location>
</feature>
<sequence length="359" mass="37009">MAPAVLTRRTLMAGGAGLAAALAAGCTAGSPPGTPAPVPGGSPAWTGPVEKVSVLTGAGFAGREAGLAAAKRLFFPQVGLDVTMVAGRGTNENLKLLRSGAATFATLDVSGAIMAKAKGGADDFWLTCLLHRRNLACFMALSGSGINAPADLAGKKVSFVPGGINHLLFGAYAGLAGFPPGGVQWVQAGPVQADHAKLLAGRKVDAISQFVPAQVAVEQITGRPVTVLPFTKVMGDIHGSAIAVTQQTAASKPDLVRRFNEALLRGLRYALDHPETAAQMFLELPQARTQQKLAVEGEIKSLAGYVHLTTAEPSPAPFGHFDRTRLMQNIAILQGAGQIPAGFTPDQLVKFDLAGNPIT</sequence>
<dbReference type="InterPro" id="IPR015168">
    <property type="entry name" value="SsuA/THI5"/>
</dbReference>
<evidence type="ECO:0000313" key="3">
    <source>
        <dbReference type="EMBL" id="BCB74554.1"/>
    </source>
</evidence>
<keyword evidence="1" id="KW-0732">Signal</keyword>
<dbReference type="InterPro" id="IPR027939">
    <property type="entry name" value="NMT1/THI5"/>
</dbReference>
<evidence type="ECO:0000313" key="4">
    <source>
        <dbReference type="Proteomes" id="UP000502508"/>
    </source>
</evidence>
<evidence type="ECO:0000259" key="2">
    <source>
        <dbReference type="Pfam" id="PF09084"/>
    </source>
</evidence>
<dbReference type="Pfam" id="PF09084">
    <property type="entry name" value="NMT1"/>
    <property type="match status" value="1"/>
</dbReference>
<organism evidence="3 4">
    <name type="scientific">Phytohabitans flavus</name>
    <dbReference type="NCBI Taxonomy" id="1076124"/>
    <lineage>
        <taxon>Bacteria</taxon>
        <taxon>Bacillati</taxon>
        <taxon>Actinomycetota</taxon>
        <taxon>Actinomycetes</taxon>
        <taxon>Micromonosporales</taxon>
        <taxon>Micromonosporaceae</taxon>
    </lineage>
</organism>
<accession>A0A6F8XL56</accession>
<dbReference type="PANTHER" id="PTHR31528">
    <property type="entry name" value="4-AMINO-5-HYDROXYMETHYL-2-METHYLPYRIMIDINE PHOSPHATE SYNTHASE THI11-RELATED"/>
    <property type="match status" value="1"/>
</dbReference>
<keyword evidence="4" id="KW-1185">Reference proteome</keyword>
<reference evidence="3 4" key="2">
    <citation type="submission" date="2020-03" db="EMBL/GenBank/DDBJ databases">
        <authorList>
            <person name="Ichikawa N."/>
            <person name="Kimura A."/>
            <person name="Kitahashi Y."/>
            <person name="Uohara A."/>
        </authorList>
    </citation>
    <scope>NUCLEOTIDE SEQUENCE [LARGE SCALE GENOMIC DNA]</scope>
    <source>
        <strain evidence="3 4">NBRC 107702</strain>
    </source>
</reference>
<dbReference type="Gene3D" id="3.40.190.10">
    <property type="entry name" value="Periplasmic binding protein-like II"/>
    <property type="match status" value="2"/>
</dbReference>
<feature type="domain" description="SsuA/THI5-like" evidence="2">
    <location>
        <begin position="68"/>
        <end position="277"/>
    </location>
</feature>
<dbReference type="PANTHER" id="PTHR31528:SF15">
    <property type="entry name" value="RIBOFLAVIN-BINDING PROTEIN RIBY"/>
    <property type="match status" value="1"/>
</dbReference>
<dbReference type="KEGG" id="pfla:Pflav_009640"/>
<dbReference type="AlphaFoldDB" id="A0A6F8XL56"/>
<dbReference type="EMBL" id="AP022870">
    <property type="protein sequence ID" value="BCB74554.1"/>
    <property type="molecule type" value="Genomic_DNA"/>
</dbReference>
<dbReference type="GO" id="GO:0009228">
    <property type="term" value="P:thiamine biosynthetic process"/>
    <property type="evidence" value="ECO:0007669"/>
    <property type="project" value="InterPro"/>
</dbReference>